<dbReference type="EMBL" id="JAZEWV010000096">
    <property type="protein sequence ID" value="MEE4547038.1"/>
    <property type="molecule type" value="Genomic_DNA"/>
</dbReference>
<keyword evidence="2" id="KW-1133">Transmembrane helix</keyword>
<dbReference type="InterPro" id="IPR051224">
    <property type="entry name" value="NiCoT_RcnA"/>
</dbReference>
<gene>
    <name evidence="3" type="ORF">V2S66_34385</name>
</gene>
<comment type="caution">
    <text evidence="3">The sequence shown here is derived from an EMBL/GenBank/DDBJ whole genome shotgun (WGS) entry which is preliminary data.</text>
</comment>
<feature type="non-terminal residue" evidence="3">
    <location>
        <position position="1"/>
    </location>
</feature>
<evidence type="ECO:0008006" key="5">
    <source>
        <dbReference type="Google" id="ProtNLM"/>
    </source>
</evidence>
<reference evidence="3 4" key="1">
    <citation type="submission" date="2023-12" db="EMBL/GenBank/DDBJ databases">
        <title>Streptomyces sp. V4-01.</title>
        <authorList>
            <person name="Somphong A."/>
            <person name="Phongsopitanun W."/>
        </authorList>
    </citation>
    <scope>NUCLEOTIDE SEQUENCE [LARGE SCALE GENOMIC DNA]</scope>
    <source>
        <strain evidence="3 4">V4-01</strain>
    </source>
</reference>
<evidence type="ECO:0000256" key="2">
    <source>
        <dbReference type="SAM" id="Phobius"/>
    </source>
</evidence>
<keyword evidence="2" id="KW-0812">Transmembrane</keyword>
<protein>
    <recommendedName>
        <fullName evidence="5">Nickel transporter</fullName>
    </recommendedName>
</protein>
<dbReference type="PANTHER" id="PTHR40659:SF1">
    <property type="entry name" value="NICKEL_COBALT EFFLUX SYSTEM RCNA"/>
    <property type="match status" value="1"/>
</dbReference>
<organism evidence="3 4">
    <name type="scientific">Actinacidiphila polyblastidii</name>
    <dbReference type="NCBI Taxonomy" id="3110430"/>
    <lineage>
        <taxon>Bacteria</taxon>
        <taxon>Bacillati</taxon>
        <taxon>Actinomycetota</taxon>
        <taxon>Actinomycetes</taxon>
        <taxon>Kitasatosporales</taxon>
        <taxon>Streptomycetaceae</taxon>
        <taxon>Actinacidiphila</taxon>
    </lineage>
</organism>
<dbReference type="Proteomes" id="UP001344658">
    <property type="component" value="Unassembled WGS sequence"/>
</dbReference>
<feature type="transmembrane region" description="Helical" evidence="2">
    <location>
        <begin position="29"/>
        <end position="53"/>
    </location>
</feature>
<feature type="transmembrane region" description="Helical" evidence="2">
    <location>
        <begin position="59"/>
        <end position="85"/>
    </location>
</feature>
<proteinExistence type="predicted"/>
<keyword evidence="2" id="KW-0472">Membrane</keyword>
<feature type="transmembrane region" description="Helical" evidence="2">
    <location>
        <begin position="106"/>
        <end position="128"/>
    </location>
</feature>
<evidence type="ECO:0000313" key="4">
    <source>
        <dbReference type="Proteomes" id="UP001344658"/>
    </source>
</evidence>
<accession>A0ABU7PMI6</accession>
<name>A0ABU7PMI6_9ACTN</name>
<dbReference type="PANTHER" id="PTHR40659">
    <property type="entry name" value="NICKEL/COBALT EFFLUX SYSTEM RCNA"/>
    <property type="match status" value="1"/>
</dbReference>
<evidence type="ECO:0000256" key="1">
    <source>
        <dbReference type="SAM" id="MobiDB-lite"/>
    </source>
</evidence>
<keyword evidence="4" id="KW-1185">Reference proteome</keyword>
<evidence type="ECO:0000313" key="3">
    <source>
        <dbReference type="EMBL" id="MEE4547038.1"/>
    </source>
</evidence>
<feature type="region of interest" description="Disordered" evidence="1">
    <location>
        <begin position="1"/>
        <end position="24"/>
    </location>
</feature>
<sequence length="130" mass="13538">HGDHRHTHGWLGRHRHSHAPRSRRGRGGLIGIGIAGGLVPSPSALVVLLGSIALGRTGFGILLVVCYGLGMAATLAAAGLLLLHLRDKIPTPHASRWHTLTDWGTRLTPLATATLILAVGLGTALQALPT</sequence>